<feature type="transmembrane region" description="Helical" evidence="18">
    <location>
        <begin position="609"/>
        <end position="631"/>
    </location>
</feature>
<dbReference type="InterPro" id="IPR001054">
    <property type="entry name" value="A/G_cyclase"/>
</dbReference>
<feature type="compositionally biased region" description="Basic residues" evidence="17">
    <location>
        <begin position="1404"/>
        <end position="1413"/>
    </location>
</feature>
<dbReference type="SMART" id="SM00044">
    <property type="entry name" value="CYCc"/>
    <property type="match status" value="2"/>
</dbReference>
<feature type="region of interest" description="Disordered" evidence="17">
    <location>
        <begin position="1141"/>
        <end position="1282"/>
    </location>
</feature>
<dbReference type="PANTHER" id="PTHR45627">
    <property type="entry name" value="ADENYLATE CYCLASE TYPE 1"/>
    <property type="match status" value="1"/>
</dbReference>
<dbReference type="STRING" id="158441.A0A226D1A3"/>
<comment type="subcellular location">
    <subcellularLocation>
        <location evidence="3">Membrane</location>
        <topology evidence="3">Multi-pass membrane protein</topology>
    </subcellularLocation>
</comment>
<dbReference type="GO" id="GO:0006171">
    <property type="term" value="P:cAMP biosynthetic process"/>
    <property type="evidence" value="ECO:0007669"/>
    <property type="project" value="UniProtKB-KW"/>
</dbReference>
<evidence type="ECO:0000256" key="12">
    <source>
        <dbReference type="ARBA" id="ARBA00022998"/>
    </source>
</evidence>
<proteinExistence type="inferred from homology"/>
<dbReference type="PROSITE" id="PS50125">
    <property type="entry name" value="GUANYLATE_CYCLASE_2"/>
    <property type="match status" value="2"/>
</dbReference>
<evidence type="ECO:0000313" key="21">
    <source>
        <dbReference type="Proteomes" id="UP000198287"/>
    </source>
</evidence>
<dbReference type="Pfam" id="PF16214">
    <property type="entry name" value="AC_N"/>
    <property type="match status" value="1"/>
</dbReference>
<evidence type="ECO:0000256" key="5">
    <source>
        <dbReference type="ARBA" id="ARBA00022692"/>
    </source>
</evidence>
<keyword evidence="8" id="KW-0547">Nucleotide-binding</keyword>
<evidence type="ECO:0000256" key="14">
    <source>
        <dbReference type="ARBA" id="ARBA00023180"/>
    </source>
</evidence>
<feature type="region of interest" description="Disordered" evidence="17">
    <location>
        <begin position="1606"/>
        <end position="1696"/>
    </location>
</feature>
<feature type="compositionally biased region" description="Basic and acidic residues" evidence="17">
    <location>
        <begin position="1609"/>
        <end position="1619"/>
    </location>
</feature>
<comment type="catalytic activity">
    <reaction evidence="1">
        <text>ATP = 3',5'-cyclic AMP + diphosphate</text>
        <dbReference type="Rhea" id="RHEA:15389"/>
        <dbReference type="ChEBI" id="CHEBI:30616"/>
        <dbReference type="ChEBI" id="CHEBI:33019"/>
        <dbReference type="ChEBI" id="CHEBI:58165"/>
        <dbReference type="EC" id="4.6.1.1"/>
    </reaction>
</comment>
<evidence type="ECO:0000256" key="18">
    <source>
        <dbReference type="SAM" id="Phobius"/>
    </source>
</evidence>
<evidence type="ECO:0000256" key="11">
    <source>
        <dbReference type="ARBA" id="ARBA00022989"/>
    </source>
</evidence>
<dbReference type="GO" id="GO:0007189">
    <property type="term" value="P:adenylate cyclase-activating G protein-coupled receptor signaling pathway"/>
    <property type="evidence" value="ECO:0007669"/>
    <property type="project" value="TreeGrafter"/>
</dbReference>
<dbReference type="InterPro" id="IPR009398">
    <property type="entry name" value="Adcy_conserved_dom"/>
</dbReference>
<keyword evidence="15 16" id="KW-0456">Lyase</keyword>
<evidence type="ECO:0000256" key="6">
    <source>
        <dbReference type="ARBA" id="ARBA00022723"/>
    </source>
</evidence>
<dbReference type="InterPro" id="IPR032628">
    <property type="entry name" value="AC_N"/>
</dbReference>
<dbReference type="EMBL" id="LNIX01000042">
    <property type="protein sequence ID" value="OXA38999.1"/>
    <property type="molecule type" value="Genomic_DNA"/>
</dbReference>
<protein>
    <recommendedName>
        <fullName evidence="4">adenylate cyclase</fullName>
        <ecNumber evidence="4">4.6.1.1</ecNumber>
    </recommendedName>
</protein>
<keyword evidence="13 18" id="KW-0472">Membrane</keyword>
<feature type="compositionally biased region" description="Acidic residues" evidence="17">
    <location>
        <begin position="1662"/>
        <end position="1677"/>
    </location>
</feature>
<dbReference type="PROSITE" id="PS00452">
    <property type="entry name" value="GUANYLATE_CYCLASE_1"/>
    <property type="match status" value="1"/>
</dbReference>
<feature type="compositionally biased region" description="Basic and acidic residues" evidence="17">
    <location>
        <begin position="1152"/>
        <end position="1165"/>
    </location>
</feature>
<evidence type="ECO:0000256" key="10">
    <source>
        <dbReference type="ARBA" id="ARBA00022842"/>
    </source>
</evidence>
<evidence type="ECO:0000256" key="1">
    <source>
        <dbReference type="ARBA" id="ARBA00001593"/>
    </source>
</evidence>
<dbReference type="PANTHER" id="PTHR45627:SF26">
    <property type="entry name" value="ADENYLATE CYCLASE TYPE 1"/>
    <property type="match status" value="1"/>
</dbReference>
<dbReference type="GO" id="GO:0005886">
    <property type="term" value="C:plasma membrane"/>
    <property type="evidence" value="ECO:0007669"/>
    <property type="project" value="InterPro"/>
</dbReference>
<comment type="similarity">
    <text evidence="16">Belongs to the adenylyl cyclase class-4/guanylyl cyclase family.</text>
</comment>
<feature type="compositionally biased region" description="Basic and acidic residues" evidence="17">
    <location>
        <begin position="1636"/>
        <end position="1648"/>
    </location>
</feature>
<feature type="transmembrane region" description="Helical" evidence="18">
    <location>
        <begin position="770"/>
        <end position="788"/>
    </location>
</feature>
<evidence type="ECO:0000256" key="9">
    <source>
        <dbReference type="ARBA" id="ARBA00022840"/>
    </source>
</evidence>
<feature type="compositionally biased region" description="Low complexity" evidence="17">
    <location>
        <begin position="1364"/>
        <end position="1373"/>
    </location>
</feature>
<name>A0A226D1A3_FOLCA</name>
<evidence type="ECO:0000256" key="15">
    <source>
        <dbReference type="ARBA" id="ARBA00023239"/>
    </source>
</evidence>
<dbReference type="Gene3D" id="3.30.70.1230">
    <property type="entry name" value="Nucleotide cyclase"/>
    <property type="match status" value="2"/>
</dbReference>
<keyword evidence="21" id="KW-1185">Reference proteome</keyword>
<dbReference type="InterPro" id="IPR018297">
    <property type="entry name" value="A/G_cyclase_CS"/>
</dbReference>
<dbReference type="CDD" id="cd07302">
    <property type="entry name" value="CHD"/>
    <property type="match status" value="2"/>
</dbReference>
<dbReference type="Pfam" id="PF06327">
    <property type="entry name" value="Adcy_cons_dom"/>
    <property type="match status" value="1"/>
</dbReference>
<dbReference type="OrthoDB" id="2107370at2759"/>
<feature type="transmembrane region" description="Helical" evidence="18">
    <location>
        <begin position="38"/>
        <end position="54"/>
    </location>
</feature>
<feature type="transmembrane region" description="Helical" evidence="18">
    <location>
        <begin position="144"/>
        <end position="165"/>
    </location>
</feature>
<dbReference type="EC" id="4.6.1.1" evidence="4"/>
<feature type="transmembrane region" description="Helical" evidence="18">
    <location>
        <begin position="704"/>
        <end position="725"/>
    </location>
</feature>
<evidence type="ECO:0000259" key="19">
    <source>
        <dbReference type="PROSITE" id="PS50125"/>
    </source>
</evidence>
<feature type="transmembrane region" description="Helical" evidence="18">
    <location>
        <begin position="643"/>
        <end position="663"/>
    </location>
</feature>
<dbReference type="InterPro" id="IPR029787">
    <property type="entry name" value="Nucleotide_cyclase"/>
</dbReference>
<dbReference type="FunFam" id="3.30.70.1230:FF:000001">
    <property type="entry name" value="Adenylate cyclase"/>
    <property type="match status" value="1"/>
</dbReference>
<evidence type="ECO:0000256" key="17">
    <source>
        <dbReference type="SAM" id="MobiDB-lite"/>
    </source>
</evidence>
<evidence type="ECO:0000256" key="13">
    <source>
        <dbReference type="ARBA" id="ARBA00023136"/>
    </source>
</evidence>
<dbReference type="GO" id="GO:0004016">
    <property type="term" value="F:adenylate cyclase activity"/>
    <property type="evidence" value="ECO:0007669"/>
    <property type="project" value="UniProtKB-EC"/>
</dbReference>
<evidence type="ECO:0000256" key="8">
    <source>
        <dbReference type="ARBA" id="ARBA00022741"/>
    </source>
</evidence>
<keyword evidence="9" id="KW-0067">ATP-binding</keyword>
<evidence type="ECO:0000256" key="16">
    <source>
        <dbReference type="RuleBase" id="RU000405"/>
    </source>
</evidence>
<sequence>MDHQVKKIERGNRWSERFENLELEALFQQYCSKVQNRSTFLIFALGNAIFATLFNLSVEMMVLALIFVSLTALWLLEKFYGRGWMLTSAWVMCSILFVLVWAPVPLPHRAVHGAGAGPPAVAAEGAWAISYVLFIAFVSLEVPLWLAALLMVFLVSGHIATAVLFCDLFRFLTVSELISNVVLWMVIGISGFWIRRRAEGACRKAFLDTRQSIQARLDAHDENDKLERLLLSVLPGHVAHEMKLDLQKDRGFLVPPVARQFHKIYIQRHENVSIVFADIVGFTTLASHVSPHQLVRLLNELFGKFDQLSQENNCLRIKILGDCYYAVAGLPDPRTDHARCAVEMGLDMIDAISAVREATEFQLNMRVGIHSGRVLCGVLGLRRWQFDVWSNDSTIANLLESTGEPGRVHVSQATLNCLGGEYQVEPGNCRHSTLRENSITSYFIVPPQRRRKLLLFNTLKMHSQRRKLSFKNVSNVVIQLLHSIKYSVEVPFANIASQPPEPGAKTLPHQRKASVTERFKRPFKKRHASILHQTTNRTNKHLGQAILARSIDREKKEHVHKVTLCFKDRNMEQLYHSEPDHAFPSGLALLLLILVGVGVIQAVVLPRTFILLLLFLTSFAFIAVVLMLLLANRLKLIMCDFSLSPMLRIGISVFSVLLVYAVGQVNVFTCRTDEYCGGKVDNDNVSRAAFAPEKLIGEHRWCPLPHYITFSCVLSFVSICLFLRLPVTLKTALLLIFGSLYSFMILITHSAIFDCFDVRTDSVGPSSSKVIALVQIWLFLFTVLAAAFQHEWMARLDFLWQWQAHSERQEMEALQQSNRKILFNILPSHVAMYFLTAKCNVDLYHQSYNKVGVVFASIPNFHEFYTESDGSHQGIECLRLLNEIIADIDELLDEDRFRSIDKIKTIGSTYMAAVGLTPDHCIDESNEPLYVSTLVEFVFAMMERLVTINENSYNNFILRVGLNVGSVTAGVIGARMPQFDIWGDTVNVASRLESHGKNGKIHITEDVYQVLRHCPYEFQCRGKINVKGKGEMTTYFLLDRKQSTTMRIDEVHPTPSNLSRTNAFGGIATPLAYLQQQQLSNSGPPPAVPPRNPNNSSGSSVGHRAINMPAECEPLLPPPPPPPRNLEGEMAWPRMVKVYPSDNRRTSPVKRTHSDRVTPTREIPVRTRNFRTPGNLGPLEISSRGLRGRNMSETSLSSRPHHLRSRAPLLGASASGGPVPYSSVDDISSLNPSSGSSSSDESPSELSHPDDHSPMNPNRGAGIVGANSKETSSSGHQKSLPVAPNLSALKEICATAASSDGLYDSGSVANVSSKQQQPRTVPVHNATNYLGDSCTSFEFLGKSDQQGHHNQQPSSEDRLLLLPSSSSTTNNTSAVETQRSSSSNKGGGGGSGHSHTSSQGSNAGHRKNSKRKTPPSSVMVSHTNSGTTEGQNGTGRSGGSNNNGAGGGNNGDDGSSTHSTGARKDSSCQTEKSYVKGNQNRISDFEKEIKKLLERQHLPQVDELASVQKVLSAMGKLGSPNPSKRRELGGGGPSTYSGLSFPLLAMGGSGLLGRSGGETTQIGLAALQHKAMKQQEQLEKTPLGFRFPLQMSPLLVPKAHAAQFRRPRQVFEKSGKDSEYENVETDEDDEAEREEEEIRKFEEEEKRILGKPVGDEVSQSEWSDEDSEHGDVDDDQESTGYVTDDPALDNISVTNENGLTDCEGAMSDVNSVYAGDDDVSISSRASSRLFDSDALVSMDSLNTVSMFEDSEYEFSDTHLSNLRSMTESIAAKFGAPPERRADSDSD</sequence>
<keyword evidence="11 18" id="KW-1133">Transmembrane helix</keyword>
<dbReference type="SUPFAM" id="SSF55073">
    <property type="entry name" value="Nucleotide cyclase"/>
    <property type="match status" value="2"/>
</dbReference>
<feature type="transmembrane region" description="Helical" evidence="18">
    <location>
        <begin position="732"/>
        <end position="750"/>
    </location>
</feature>
<feature type="compositionally biased region" description="Polar residues" evidence="17">
    <location>
        <begin position="1414"/>
        <end position="1429"/>
    </location>
</feature>
<feature type="domain" description="Guanylate cyclase" evidence="19">
    <location>
        <begin position="273"/>
        <end position="400"/>
    </location>
</feature>
<feature type="region of interest" description="Disordered" evidence="17">
    <location>
        <begin position="1361"/>
        <end position="1475"/>
    </location>
</feature>
<dbReference type="OMA" id="FMILITH"/>
<keyword evidence="10" id="KW-0460">Magnesium</keyword>
<keyword evidence="6" id="KW-0479">Metal-binding</keyword>
<accession>A0A226D1A3</accession>
<dbReference type="GO" id="GO:0046872">
    <property type="term" value="F:metal ion binding"/>
    <property type="evidence" value="ECO:0007669"/>
    <property type="project" value="UniProtKB-KW"/>
</dbReference>
<feature type="compositionally biased region" description="Pro residues" evidence="17">
    <location>
        <begin position="1083"/>
        <end position="1092"/>
    </location>
</feature>
<comment type="caution">
    <text evidence="20">The sequence shown here is derived from an EMBL/GenBank/DDBJ whole genome shotgun (WGS) entry which is preliminary data.</text>
</comment>
<gene>
    <name evidence="20" type="ORF">Fcan01_26287</name>
</gene>
<evidence type="ECO:0000313" key="20">
    <source>
        <dbReference type="EMBL" id="OXA38999.1"/>
    </source>
</evidence>
<dbReference type="GO" id="GO:0035556">
    <property type="term" value="P:intracellular signal transduction"/>
    <property type="evidence" value="ECO:0007669"/>
    <property type="project" value="InterPro"/>
</dbReference>
<feature type="transmembrane region" description="Helical" evidence="18">
    <location>
        <begin position="177"/>
        <end position="194"/>
    </location>
</feature>
<feature type="compositionally biased region" description="Low complexity" evidence="17">
    <location>
        <begin position="1228"/>
        <end position="1246"/>
    </location>
</feature>
<evidence type="ECO:0000256" key="7">
    <source>
        <dbReference type="ARBA" id="ARBA00022737"/>
    </source>
</evidence>
<organism evidence="20 21">
    <name type="scientific">Folsomia candida</name>
    <name type="common">Springtail</name>
    <dbReference type="NCBI Taxonomy" id="158441"/>
    <lineage>
        <taxon>Eukaryota</taxon>
        <taxon>Metazoa</taxon>
        <taxon>Ecdysozoa</taxon>
        <taxon>Arthropoda</taxon>
        <taxon>Hexapoda</taxon>
        <taxon>Collembola</taxon>
        <taxon>Entomobryomorpha</taxon>
        <taxon>Isotomoidea</taxon>
        <taxon>Isotomidae</taxon>
        <taxon>Proisotominae</taxon>
        <taxon>Folsomia</taxon>
    </lineage>
</organism>
<reference evidence="20 21" key="1">
    <citation type="submission" date="2015-12" db="EMBL/GenBank/DDBJ databases">
        <title>The genome of Folsomia candida.</title>
        <authorList>
            <person name="Faddeeva A."/>
            <person name="Derks M.F."/>
            <person name="Anvar Y."/>
            <person name="Smit S."/>
            <person name="Van Straalen N."/>
            <person name="Roelofs D."/>
        </authorList>
    </citation>
    <scope>NUCLEOTIDE SEQUENCE [LARGE SCALE GENOMIC DNA]</scope>
    <source>
        <strain evidence="20 21">VU population</strain>
        <tissue evidence="20">Whole body</tissue>
    </source>
</reference>
<keyword evidence="5 18" id="KW-0812">Transmembrane</keyword>
<dbReference type="FunFam" id="3.30.70.1230:FF:000014">
    <property type="entry name" value="adenylate cyclase type 9"/>
    <property type="match status" value="1"/>
</dbReference>
<dbReference type="GO" id="GO:0005524">
    <property type="term" value="F:ATP binding"/>
    <property type="evidence" value="ECO:0007669"/>
    <property type="project" value="UniProtKB-KW"/>
</dbReference>
<feature type="region of interest" description="Disordered" evidence="17">
    <location>
        <begin position="1078"/>
        <end position="1104"/>
    </location>
</feature>
<feature type="transmembrane region" description="Helical" evidence="18">
    <location>
        <begin position="582"/>
        <end position="603"/>
    </location>
</feature>
<feature type="transmembrane region" description="Helical" evidence="18">
    <location>
        <begin position="116"/>
        <end position="137"/>
    </location>
</feature>
<comment type="cofactor">
    <cofactor evidence="2">
        <name>Mg(2+)</name>
        <dbReference type="ChEBI" id="CHEBI:18420"/>
    </cofactor>
</comment>
<feature type="compositionally biased region" description="Polar residues" evidence="17">
    <location>
        <begin position="1268"/>
        <end position="1277"/>
    </location>
</feature>
<feature type="compositionally biased region" description="Acidic residues" evidence="17">
    <location>
        <begin position="1620"/>
        <end position="1635"/>
    </location>
</feature>
<keyword evidence="12" id="KW-0115">cAMP biosynthesis</keyword>
<dbReference type="Proteomes" id="UP000198287">
    <property type="component" value="Unassembled WGS sequence"/>
</dbReference>
<evidence type="ECO:0000256" key="4">
    <source>
        <dbReference type="ARBA" id="ARBA00012201"/>
    </source>
</evidence>
<keyword evidence="14" id="KW-0325">Glycoprotein</keyword>
<dbReference type="Pfam" id="PF00211">
    <property type="entry name" value="Guanylate_cyc"/>
    <property type="match status" value="2"/>
</dbReference>
<feature type="transmembrane region" description="Helical" evidence="18">
    <location>
        <begin position="83"/>
        <end position="104"/>
    </location>
</feature>
<feature type="domain" description="Guanylate cyclase" evidence="19">
    <location>
        <begin position="852"/>
        <end position="993"/>
    </location>
</feature>
<keyword evidence="7" id="KW-0677">Repeat</keyword>
<evidence type="ECO:0000256" key="3">
    <source>
        <dbReference type="ARBA" id="ARBA00004141"/>
    </source>
</evidence>
<evidence type="ECO:0000256" key="2">
    <source>
        <dbReference type="ARBA" id="ARBA00001946"/>
    </source>
</evidence>